<proteinExistence type="inferred from homology"/>
<feature type="binding site" evidence="1">
    <location>
        <begin position="14"/>
        <end position="21"/>
    </location>
    <ligand>
        <name>ATP</name>
        <dbReference type="ChEBI" id="CHEBI:30616"/>
    </ligand>
</feature>
<evidence type="ECO:0000313" key="2">
    <source>
        <dbReference type="EMBL" id="MCF7222799.1"/>
    </source>
</evidence>
<keyword evidence="1 2" id="KW-0808">Transferase</keyword>
<dbReference type="RefSeq" id="WP_237055738.1">
    <property type="nucleotide sequence ID" value="NZ_JAKJPO010000009.1"/>
</dbReference>
<dbReference type="NCBIfam" id="NF007139">
    <property type="entry name" value="PRK09585.1-3"/>
    <property type="match status" value="1"/>
</dbReference>
<dbReference type="EMBL" id="JAKJPO010000009">
    <property type="protein sequence ID" value="MCF7222799.1"/>
    <property type="molecule type" value="Genomic_DNA"/>
</dbReference>
<dbReference type="Proteomes" id="UP001430796">
    <property type="component" value="Unassembled WGS sequence"/>
</dbReference>
<evidence type="ECO:0000313" key="3">
    <source>
        <dbReference type="Proteomes" id="UP001430796"/>
    </source>
</evidence>
<sequence>MATDSHLFIGLISGTSADGIDAALVRFDASPDGDKHARCRLVRGHSHAWPAPMRARLVEIGQGARIDSLDEIATLDVQAGEAFAEAALALIDAAGLSADAITAIGSHGQTVRHRPAGAAYDGRHPFTWQIGDAHVIAERTGIATVADFRRRDLAAGGHGAPLLPALHNALLRAPDEDRAVLNLGGIANLTLLPADPDAAVRGFDTGPANCLMDAWCLRHTGRDYDAGGTFAADGSPDGTLLARLLDEAWFAEPPPKSTGREQFHLDWVAARLSGDERAEDVQATLLELSARTIADALRATQPGTQRLLACGGGVHNPLLMARIAAHLPGVRVESTAVHGVDPDLVEAMGFAWLARQTLAGGAGNLPSVSGATGPRVLGVVHPAAR</sequence>
<comment type="pathway">
    <text evidence="1">Cell wall biogenesis; peptidoglycan recycling.</text>
</comment>
<dbReference type="SUPFAM" id="SSF53067">
    <property type="entry name" value="Actin-like ATPase domain"/>
    <property type="match status" value="1"/>
</dbReference>
<organism evidence="2 3">
    <name type="scientific">Marilutibacter chinensis</name>
    <dbReference type="NCBI Taxonomy" id="2912247"/>
    <lineage>
        <taxon>Bacteria</taxon>
        <taxon>Pseudomonadati</taxon>
        <taxon>Pseudomonadota</taxon>
        <taxon>Gammaproteobacteria</taxon>
        <taxon>Lysobacterales</taxon>
        <taxon>Lysobacteraceae</taxon>
        <taxon>Marilutibacter</taxon>
    </lineage>
</organism>
<keyword evidence="1 2" id="KW-0418">Kinase</keyword>
<dbReference type="InterPro" id="IPR043129">
    <property type="entry name" value="ATPase_NBD"/>
</dbReference>
<dbReference type="HAMAP" id="MF_01270">
    <property type="entry name" value="AnhMurNAc_kinase"/>
    <property type="match status" value="1"/>
</dbReference>
<dbReference type="InterPro" id="IPR005338">
    <property type="entry name" value="Anhydro_N_Ac-Mur_kinase"/>
</dbReference>
<comment type="pathway">
    <text evidence="1">Amino-sugar metabolism; 1,6-anhydro-N-acetylmuramate degradation.</text>
</comment>
<dbReference type="CDD" id="cd24050">
    <property type="entry name" value="ASKHA_NBD_ANMK"/>
    <property type="match status" value="1"/>
</dbReference>
<dbReference type="PANTHER" id="PTHR30605:SF0">
    <property type="entry name" value="ANHYDRO-N-ACETYLMURAMIC ACID KINASE"/>
    <property type="match status" value="1"/>
</dbReference>
<reference evidence="2" key="2">
    <citation type="submission" date="2022-01" db="EMBL/GenBank/DDBJ databases">
        <authorList>
            <person name="Zhou L.Y."/>
        </authorList>
    </citation>
    <scope>NUCLEOTIDE SEQUENCE</scope>
    <source>
        <strain evidence="2">TLK-CK17</strain>
    </source>
</reference>
<dbReference type="GO" id="GO:0016301">
    <property type="term" value="F:kinase activity"/>
    <property type="evidence" value="ECO:0007669"/>
    <property type="project" value="UniProtKB-KW"/>
</dbReference>
<comment type="similarity">
    <text evidence="1">Belongs to the anhydro-N-acetylmuramic acid kinase family.</text>
</comment>
<comment type="function">
    <text evidence="1">Catalyzes the specific phosphorylation of 1,6-anhydro-N-acetylmuramic acid (anhMurNAc) with the simultaneous cleavage of the 1,6-anhydro ring, generating MurNAc-6-P. Is required for the utilization of anhMurNAc either imported from the medium or derived from its own cell wall murein, and thus plays a role in cell wall recycling.</text>
</comment>
<keyword evidence="3" id="KW-1185">Reference proteome</keyword>
<reference evidence="2" key="1">
    <citation type="submission" date="2022-01" db="EMBL/GenBank/DDBJ databases">
        <title>Lysobacter chinensis sp. nov., a bacterium isolated from cow dung compost.</title>
        <authorList>
            <person name="Liu Y."/>
        </authorList>
    </citation>
    <scope>NUCLEOTIDE SEQUENCE</scope>
    <source>
        <strain evidence="2">TLK-CK17</strain>
    </source>
</reference>
<keyword evidence="1" id="KW-0547">Nucleotide-binding</keyword>
<gene>
    <name evidence="1" type="primary">anmK</name>
    <name evidence="2" type="ORF">L3V18_13560</name>
</gene>
<dbReference type="EC" id="2.7.1.170" evidence="1"/>
<keyword evidence="1" id="KW-0119">Carbohydrate metabolism</keyword>
<comment type="catalytic activity">
    <reaction evidence="1">
        <text>1,6-anhydro-N-acetyl-beta-muramate + ATP + H2O = N-acetyl-D-muramate 6-phosphate + ADP + H(+)</text>
        <dbReference type="Rhea" id="RHEA:24952"/>
        <dbReference type="ChEBI" id="CHEBI:15377"/>
        <dbReference type="ChEBI" id="CHEBI:15378"/>
        <dbReference type="ChEBI" id="CHEBI:30616"/>
        <dbReference type="ChEBI" id="CHEBI:58690"/>
        <dbReference type="ChEBI" id="CHEBI:58722"/>
        <dbReference type="ChEBI" id="CHEBI:456216"/>
        <dbReference type="EC" id="2.7.1.170"/>
    </reaction>
</comment>
<accession>A0ABS9HX84</accession>
<dbReference type="Gene3D" id="3.30.420.40">
    <property type="match status" value="2"/>
</dbReference>
<dbReference type="PANTHER" id="PTHR30605">
    <property type="entry name" value="ANHYDRO-N-ACETYLMURAMIC ACID KINASE"/>
    <property type="match status" value="1"/>
</dbReference>
<dbReference type="Pfam" id="PF03702">
    <property type="entry name" value="AnmK"/>
    <property type="match status" value="1"/>
</dbReference>
<protein>
    <recommendedName>
        <fullName evidence="1">Anhydro-N-acetylmuramic acid kinase</fullName>
        <ecNumber evidence="1">2.7.1.170</ecNumber>
    </recommendedName>
    <alternativeName>
        <fullName evidence="1">AnhMurNAc kinase</fullName>
    </alternativeName>
</protein>
<keyword evidence="1" id="KW-0067">ATP-binding</keyword>
<evidence type="ECO:0000256" key="1">
    <source>
        <dbReference type="HAMAP-Rule" id="MF_01270"/>
    </source>
</evidence>
<name>A0ABS9HX84_9GAMM</name>
<comment type="caution">
    <text evidence="2">The sequence shown here is derived from an EMBL/GenBank/DDBJ whole genome shotgun (WGS) entry which is preliminary data.</text>
</comment>